<dbReference type="HAMAP" id="MF_00454">
    <property type="entry name" value="FluC"/>
    <property type="match status" value="1"/>
</dbReference>
<feature type="binding site" evidence="12">
    <location>
        <position position="76"/>
    </location>
    <ligand>
        <name>Na(+)</name>
        <dbReference type="ChEBI" id="CHEBI:29101"/>
        <note>structural</note>
    </ligand>
</feature>
<evidence type="ECO:0000256" key="5">
    <source>
        <dbReference type="ARBA" id="ARBA00022989"/>
    </source>
</evidence>
<keyword evidence="5 12" id="KW-1133">Transmembrane helix</keyword>
<evidence type="ECO:0000256" key="3">
    <source>
        <dbReference type="ARBA" id="ARBA00022519"/>
    </source>
</evidence>
<comment type="similarity">
    <text evidence="10 12">Belongs to the fluoride channel Fluc/FEX (TC 1.A.43) family.</text>
</comment>
<dbReference type="GO" id="GO:0140114">
    <property type="term" value="P:cellular detoxification of fluoride"/>
    <property type="evidence" value="ECO:0007669"/>
    <property type="project" value="UniProtKB-UniRule"/>
</dbReference>
<evidence type="ECO:0000256" key="6">
    <source>
        <dbReference type="ARBA" id="ARBA00023053"/>
    </source>
</evidence>
<evidence type="ECO:0000256" key="1">
    <source>
        <dbReference type="ARBA" id="ARBA00004651"/>
    </source>
</evidence>
<keyword evidence="12" id="KW-0813">Transport</keyword>
<dbReference type="NCBIfam" id="NF010791">
    <property type="entry name" value="PRK14195.1"/>
    <property type="match status" value="1"/>
</dbReference>
<evidence type="ECO:0000256" key="10">
    <source>
        <dbReference type="ARBA" id="ARBA00035120"/>
    </source>
</evidence>
<dbReference type="Proteomes" id="UP000315673">
    <property type="component" value="Chromosome"/>
</dbReference>
<comment type="activity regulation">
    <text evidence="12">Na(+) is not transported, but it plays an essential structural role and its presence is essential for fluoride channel function.</text>
</comment>
<keyword evidence="12" id="KW-0479">Metal-binding</keyword>
<dbReference type="PANTHER" id="PTHR28259:SF1">
    <property type="entry name" value="FLUORIDE EXPORT PROTEIN 1-RELATED"/>
    <property type="match status" value="1"/>
</dbReference>
<dbReference type="KEGG" id="spai:FPZ24_03435"/>
<dbReference type="AlphaFoldDB" id="A0A5B8LEY9"/>
<keyword evidence="3" id="KW-0997">Cell inner membrane</keyword>
<evidence type="ECO:0000256" key="8">
    <source>
        <dbReference type="ARBA" id="ARBA00023136"/>
    </source>
</evidence>
<proteinExistence type="inferred from homology"/>
<dbReference type="GO" id="GO:0046872">
    <property type="term" value="F:metal ion binding"/>
    <property type="evidence" value="ECO:0007669"/>
    <property type="project" value="UniProtKB-KW"/>
</dbReference>
<name>A0A5B8LEY9_9SPHN</name>
<keyword evidence="7 12" id="KW-0406">Ion transport</keyword>
<feature type="transmembrane region" description="Helical" evidence="12">
    <location>
        <begin position="98"/>
        <end position="119"/>
    </location>
</feature>
<evidence type="ECO:0000256" key="4">
    <source>
        <dbReference type="ARBA" id="ARBA00022692"/>
    </source>
</evidence>
<keyword evidence="8 12" id="KW-0472">Membrane</keyword>
<sequence>MNYLLVLIGGAIGSVGRYATGVLAARLLGPTYPYGTLAVNLVGGFFMGVLVGILARTGSSEQARLFFGVGILGGYTTFSAFALDAVTMIERGDWGMALTYALASVIGAVLALFAGLYLVRAVA</sequence>
<dbReference type="OrthoDB" id="9806299at2"/>
<evidence type="ECO:0000256" key="7">
    <source>
        <dbReference type="ARBA" id="ARBA00023065"/>
    </source>
</evidence>
<reference evidence="13 14" key="1">
    <citation type="submission" date="2019-07" db="EMBL/GenBank/DDBJ databases">
        <title>Full genome sequence of Sphingomonas sp. 4R-6-7(HKS19).</title>
        <authorList>
            <person name="Im W.-T."/>
        </authorList>
    </citation>
    <scope>NUCLEOTIDE SEQUENCE [LARGE SCALE GENOMIC DNA]</scope>
    <source>
        <strain evidence="13 14">HKS19</strain>
    </source>
</reference>
<evidence type="ECO:0000256" key="11">
    <source>
        <dbReference type="ARBA" id="ARBA00035585"/>
    </source>
</evidence>
<dbReference type="PANTHER" id="PTHR28259">
    <property type="entry name" value="FLUORIDE EXPORT PROTEIN 1-RELATED"/>
    <property type="match status" value="1"/>
</dbReference>
<dbReference type="RefSeq" id="WP_146569725.1">
    <property type="nucleotide sequence ID" value="NZ_CP042306.1"/>
</dbReference>
<evidence type="ECO:0000313" key="14">
    <source>
        <dbReference type="Proteomes" id="UP000315673"/>
    </source>
</evidence>
<keyword evidence="14" id="KW-1185">Reference proteome</keyword>
<evidence type="ECO:0000313" key="13">
    <source>
        <dbReference type="EMBL" id="QDZ06641.1"/>
    </source>
</evidence>
<evidence type="ECO:0000256" key="12">
    <source>
        <dbReference type="HAMAP-Rule" id="MF_00454"/>
    </source>
</evidence>
<feature type="binding site" evidence="12">
    <location>
        <position position="73"/>
    </location>
    <ligand>
        <name>Na(+)</name>
        <dbReference type="ChEBI" id="CHEBI:29101"/>
        <note>structural</note>
    </ligand>
</feature>
<gene>
    <name evidence="12 13" type="primary">crcB</name>
    <name evidence="12" type="synonym">fluC</name>
    <name evidence="13" type="ORF">FPZ24_03435</name>
</gene>
<organism evidence="13 14">
    <name type="scientific">Sphingomonas panacisoli</name>
    <dbReference type="NCBI Taxonomy" id="1813879"/>
    <lineage>
        <taxon>Bacteria</taxon>
        <taxon>Pseudomonadati</taxon>
        <taxon>Pseudomonadota</taxon>
        <taxon>Alphaproteobacteria</taxon>
        <taxon>Sphingomonadales</taxon>
        <taxon>Sphingomonadaceae</taxon>
        <taxon>Sphingomonas</taxon>
    </lineage>
</organism>
<protein>
    <recommendedName>
        <fullName evidence="12">Fluoride-specific ion channel FluC</fullName>
    </recommendedName>
</protein>
<dbReference type="EMBL" id="CP042306">
    <property type="protein sequence ID" value="QDZ06641.1"/>
    <property type="molecule type" value="Genomic_DNA"/>
</dbReference>
<accession>A0A5B8LEY9</accession>
<keyword evidence="2 12" id="KW-1003">Cell membrane</keyword>
<dbReference type="NCBIfam" id="TIGR00494">
    <property type="entry name" value="crcB"/>
    <property type="match status" value="1"/>
</dbReference>
<comment type="subcellular location">
    <subcellularLocation>
        <location evidence="1 12">Cell membrane</location>
        <topology evidence="1 12">Multi-pass membrane protein</topology>
    </subcellularLocation>
</comment>
<evidence type="ECO:0000256" key="9">
    <source>
        <dbReference type="ARBA" id="ARBA00023303"/>
    </source>
</evidence>
<keyword evidence="9 12" id="KW-0407">Ion channel</keyword>
<dbReference type="GO" id="GO:0062054">
    <property type="term" value="F:fluoride channel activity"/>
    <property type="evidence" value="ECO:0007669"/>
    <property type="project" value="UniProtKB-UniRule"/>
</dbReference>
<dbReference type="Pfam" id="PF02537">
    <property type="entry name" value="CRCB"/>
    <property type="match status" value="1"/>
</dbReference>
<keyword evidence="4 12" id="KW-0812">Transmembrane</keyword>
<keyword evidence="6 12" id="KW-0915">Sodium</keyword>
<comment type="catalytic activity">
    <reaction evidence="11">
        <text>fluoride(in) = fluoride(out)</text>
        <dbReference type="Rhea" id="RHEA:76159"/>
        <dbReference type="ChEBI" id="CHEBI:17051"/>
    </reaction>
    <physiologicalReaction direction="left-to-right" evidence="11">
        <dbReference type="Rhea" id="RHEA:76160"/>
    </physiologicalReaction>
</comment>
<feature type="transmembrane region" description="Helical" evidence="12">
    <location>
        <begin position="65"/>
        <end position="86"/>
    </location>
</feature>
<evidence type="ECO:0000256" key="2">
    <source>
        <dbReference type="ARBA" id="ARBA00022475"/>
    </source>
</evidence>
<dbReference type="GO" id="GO:0005886">
    <property type="term" value="C:plasma membrane"/>
    <property type="evidence" value="ECO:0007669"/>
    <property type="project" value="UniProtKB-SubCell"/>
</dbReference>
<comment type="function">
    <text evidence="12">Fluoride-specific ion channel. Important for reducing fluoride concentration in the cell, thus reducing its toxicity.</text>
</comment>
<feature type="transmembrane region" description="Helical" evidence="12">
    <location>
        <begin position="34"/>
        <end position="53"/>
    </location>
</feature>
<dbReference type="InterPro" id="IPR003691">
    <property type="entry name" value="FluC"/>
</dbReference>